<dbReference type="InterPro" id="IPR036322">
    <property type="entry name" value="WD40_repeat_dom_sf"/>
</dbReference>
<comment type="domain">
    <text evidence="10">Contains a pseudo-UCH domain. This ubiquitin C-terminal hydrolase (UCH)-like or ubiquitin specific protease (USP)-like domain is predicted to be catalytically inactive because it lacks the active site catalytic triad characteristic of thiol proteases, with residues at the equivalent structural positions that are incompatible with catalysis, and it cannot bind ubiquitin. It functions as a structural scaffold for intra- and intermolecular interactions in the complex.</text>
</comment>
<comment type="activity regulation">
    <text evidence="10">Positively regulated by the regulatory subunit PAN3.</text>
</comment>
<comment type="similarity">
    <text evidence="10">Belongs to the peptidase C19 family. PAN2 subfamily.</text>
</comment>
<dbReference type="Pfam" id="PF13423">
    <property type="entry name" value="UCH_1"/>
    <property type="match status" value="1"/>
</dbReference>
<dbReference type="InterPro" id="IPR038765">
    <property type="entry name" value="Papain-like_cys_pep_sf"/>
</dbReference>
<dbReference type="InterPro" id="IPR013520">
    <property type="entry name" value="Ribonucl_H"/>
</dbReference>
<dbReference type="OMA" id="TQELLWT"/>
<reference evidence="13 14" key="1">
    <citation type="journal article" date="2011" name="Proc. Natl. Acad. Sci. U.S.A.">
        <title>Evolutionary erosion of yeast sex chromosomes by mating-type switching accidents.</title>
        <authorList>
            <person name="Gordon J.L."/>
            <person name="Armisen D."/>
            <person name="Proux-Wera E."/>
            <person name="Oheigeartaigh S.S."/>
            <person name="Byrne K.P."/>
            <person name="Wolfe K.H."/>
        </authorList>
    </citation>
    <scope>NUCLEOTIDE SEQUENCE [LARGE SCALE GENOMIC DNA]</scope>
    <source>
        <strain evidence="14">ATCC 76901 / BCRC 22586 / CBS 4309 / NBRC 1992 / NRRL Y-12630</strain>
    </source>
</reference>
<dbReference type="InterPro" id="IPR028881">
    <property type="entry name" value="PAN2_UCH_dom"/>
</dbReference>
<dbReference type="InterPro" id="IPR036397">
    <property type="entry name" value="RNaseH_sf"/>
</dbReference>
<evidence type="ECO:0000256" key="8">
    <source>
        <dbReference type="ARBA" id="ARBA00022801"/>
    </source>
</evidence>
<dbReference type="eggNOG" id="KOG1275">
    <property type="taxonomic scope" value="Eukaryota"/>
</dbReference>
<evidence type="ECO:0000256" key="2">
    <source>
        <dbReference type="ARBA" id="ARBA00004496"/>
    </source>
</evidence>
<dbReference type="GO" id="GO:0031251">
    <property type="term" value="C:PAN complex"/>
    <property type="evidence" value="ECO:0007669"/>
    <property type="project" value="UniProtKB-UniRule"/>
</dbReference>
<dbReference type="KEGG" id="ncs:NCAS_0D03600"/>
<evidence type="ECO:0000256" key="7">
    <source>
        <dbReference type="ARBA" id="ARBA00022723"/>
    </source>
</evidence>
<dbReference type="EMBL" id="HE576755">
    <property type="protein sequence ID" value="CCC69941.1"/>
    <property type="molecule type" value="Genomic_DNA"/>
</dbReference>
<keyword evidence="4" id="KW-0853">WD repeat</keyword>
<dbReference type="Proteomes" id="UP000001640">
    <property type="component" value="Chromosome 4"/>
</dbReference>
<reference key="2">
    <citation type="submission" date="2011-08" db="EMBL/GenBank/DDBJ databases">
        <title>Genome sequence of Naumovozyma castellii.</title>
        <authorList>
            <person name="Gordon J.L."/>
            <person name="Armisen D."/>
            <person name="Proux-Wera E."/>
            <person name="OhEigeartaigh S.S."/>
            <person name="Byrne K.P."/>
            <person name="Wolfe K.H."/>
        </authorList>
    </citation>
    <scope>NUCLEOTIDE SEQUENCE</scope>
    <source>
        <strain>Type strain:CBS 4309</strain>
    </source>
</reference>
<dbReference type="Pfam" id="PF20770">
    <property type="entry name" value="PAN2_N"/>
    <property type="match status" value="1"/>
</dbReference>
<proteinExistence type="inferred from homology"/>
<dbReference type="OrthoDB" id="16516at2759"/>
<dbReference type="InterPro" id="IPR012337">
    <property type="entry name" value="RNaseH-like_sf"/>
</dbReference>
<evidence type="ECO:0000256" key="4">
    <source>
        <dbReference type="ARBA" id="ARBA00022574"/>
    </source>
</evidence>
<keyword evidence="6 10" id="KW-0540">Nuclease</keyword>
<dbReference type="PANTHER" id="PTHR15728:SF0">
    <property type="entry name" value="PAN2-PAN3 DEADENYLATION COMPLEX CATALYTIC SUBUNIT PAN2"/>
    <property type="match status" value="1"/>
</dbReference>
<dbReference type="RefSeq" id="XP_003676302.1">
    <property type="nucleotide sequence ID" value="XM_003676254.1"/>
</dbReference>
<keyword evidence="9 10" id="KW-0269">Exonuclease</keyword>
<dbReference type="InParanoid" id="G0VEF0"/>
<keyword evidence="14" id="KW-1185">Reference proteome</keyword>
<dbReference type="AlphaFoldDB" id="G0VEF0"/>
<feature type="domain" description="USP" evidence="12">
    <location>
        <begin position="505"/>
        <end position="866"/>
    </location>
</feature>
<dbReference type="GO" id="GO:0006301">
    <property type="term" value="P:DNA damage tolerance"/>
    <property type="evidence" value="ECO:0007669"/>
    <property type="project" value="EnsemblFungi"/>
</dbReference>
<dbReference type="FunCoup" id="G0VEF0">
    <property type="interactions" value="763"/>
</dbReference>
<dbReference type="HOGENOM" id="CLU_002369_1_0_1"/>
<dbReference type="InterPro" id="IPR050785">
    <property type="entry name" value="PAN2-PAN3_catalytic_subunit"/>
</dbReference>
<gene>
    <name evidence="13" type="primary">NCAS0D03600</name>
    <name evidence="10" type="synonym">PAN2</name>
    <name evidence="13" type="ordered locus">NCAS_0D03600</name>
</gene>
<comment type="cofactor">
    <cofactor evidence="10">
        <name>a divalent metal cation</name>
        <dbReference type="ChEBI" id="CHEBI:60240"/>
    </cofactor>
    <text evidence="10">Binds 2 metal cations per subunit in the catalytic exonuclease domain.</text>
</comment>
<feature type="coiled-coil region" evidence="11">
    <location>
        <begin position="608"/>
        <end position="635"/>
    </location>
</feature>
<dbReference type="SUPFAM" id="SSF50978">
    <property type="entry name" value="WD40 repeat-like"/>
    <property type="match status" value="1"/>
</dbReference>
<dbReference type="InterPro" id="IPR048841">
    <property type="entry name" value="PAN2_N"/>
</dbReference>
<name>G0VEF0_NAUCA</name>
<comment type="function">
    <text evidence="10">Catalytic subunit of the poly(A)-nuclease (PAN) deadenylation complex, one of two cytoplasmic mRNA deadenylases involved in mRNA turnover. PAN specifically shortens poly(A) tails of RNA and the activity is stimulated by poly(A)-binding protein PAB1. PAN deadenylation is followed by rapid degradation of the shortened mRNA tails by the CCR4-NOT complex. Deadenylated mRNAs are then degraded by two alternative mechanisms, namely exosome-mediated 3'-5' exonucleolytic degradation, or deadenlyation-dependent mRNA decaping and subsequent 5'-3' exonucleolytic degradation by XRN1. May also be involved in post-transcriptional maturation of mRNA poly(A) tails.</text>
</comment>
<dbReference type="PANTHER" id="PTHR15728">
    <property type="entry name" value="DEADENYLATION COMPLEX CATALYTIC SUBUNIT PAN2"/>
    <property type="match status" value="1"/>
</dbReference>
<dbReference type="FunFam" id="3.30.420.10:FF:000028">
    <property type="entry name" value="PAN2-PAN3 deadenylation complex catalytic subunit PAN2"/>
    <property type="match status" value="1"/>
</dbReference>
<dbReference type="Gene3D" id="3.90.70.10">
    <property type="entry name" value="Cysteine proteinases"/>
    <property type="match status" value="1"/>
</dbReference>
<feature type="binding site" evidence="10">
    <location>
        <position position="1082"/>
    </location>
    <ligand>
        <name>a divalent metal cation</name>
        <dbReference type="ChEBI" id="CHEBI:60240"/>
        <note>catalytic</note>
    </ligand>
</feature>
<evidence type="ECO:0000256" key="1">
    <source>
        <dbReference type="ARBA" id="ARBA00001663"/>
    </source>
</evidence>
<comment type="subcellular location">
    <subcellularLocation>
        <location evidence="2 10">Cytoplasm</location>
    </subcellularLocation>
</comment>
<evidence type="ECO:0000256" key="9">
    <source>
        <dbReference type="ARBA" id="ARBA00022839"/>
    </source>
</evidence>
<accession>G0VEF0</accession>
<dbReference type="Gene3D" id="2.130.10.10">
    <property type="entry name" value="YVTN repeat-like/Quinoprotein amine dehydrogenase"/>
    <property type="match status" value="1"/>
</dbReference>
<keyword evidence="8 10" id="KW-0378">Hydrolase</keyword>
<evidence type="ECO:0000256" key="6">
    <source>
        <dbReference type="ARBA" id="ARBA00022722"/>
    </source>
</evidence>
<dbReference type="InterPro" id="IPR030843">
    <property type="entry name" value="PAN2"/>
</dbReference>
<evidence type="ECO:0000256" key="3">
    <source>
        <dbReference type="ARBA" id="ARBA00022490"/>
    </source>
</evidence>
<feature type="binding site" evidence="10">
    <location>
        <position position="921"/>
    </location>
    <ligand>
        <name>a divalent metal cation</name>
        <dbReference type="ChEBI" id="CHEBI:60240"/>
        <note>catalytic</note>
    </ligand>
</feature>
<dbReference type="PROSITE" id="PS50235">
    <property type="entry name" value="USP_3"/>
    <property type="match status" value="1"/>
</dbReference>
<evidence type="ECO:0000256" key="5">
    <source>
        <dbReference type="ARBA" id="ARBA00022664"/>
    </source>
</evidence>
<sequence>MNNWQHSFNNPVDLTDHLQKPYLRFDNKTKDATKIVFDDRTNLVWAGDTYGCVSSYDPSFSLYTRFRAHVGAIPVRDLLSHREGILSLSEDSLHFSNRRGVTMFNLTSIDIATFSGLKAMCYSSQEKQHKLYCAGENTSTGITCVDLKKGQFENVVYYNSKVKLLASNNKLICVGKQSGSVDLLDPNSNQIVKSFSAHSSTISGMDIRDYTLVTVGKSERFSNQYADPFVNVYDLRNMKQLPPISFSKGTTMGSGGAEFVQLHPLLPTVMIVATENGSFDFIDLSNPTLRKQYVHPCQSMKQLTLSPNGDHLAILESNNCLSTWSRSPTNSNFTNMPDILEFPDFADDGIQGPVSIDDYDYPLSSVGLPYYHEKLLSAWPRTIFKSPGTIPQRQIDMVNSIDNNHTLILNKLPSNSPLASLASEKFPFYRYDKNKFGHRNVMEKYVSQYDLRKRLTSDMKPEELLRYKAVNESEIPPAFARLPSTYGRFGSTSFDFEAFNKSPFSGLDKDVDNSYTNAILQVYRFVPEIYNFVVGCLKDENLDRTSLLSDLGYLYDMMARSKGNICSSSNFQVSLNSNEEASELNLTQDSNFKNAPNKIENNIPSLDHLQINQDNNKLKENYEKLQKSLSQRFNDFFLGQLIRDEKESTGHNIALEQCFGFHLETNVNASCKDYPRQLTVIPTLTVLSPTRNGVKQNNKKLNNQPILSYIETSMKRIKYINSCCDTCHKQEIVEYERTIKNLPPVLSLELVLTKSEWSTVKTIKNWLSKEFYATMLKDKAIVRSSPNDIKSTNQIFKYELNGYVARINESNNETRLVTYVRIFDSKTNSFKWYMFNDYLVVEVDEADALNISAWWKTPEIIIYCDAEELRKPFFSVDTYSINYDILYRDHFAKGVKDNVRTEYKLLSKAEAPKPGTLIAIDAEFVILNNELSEIDCKGVKTIVRAKKIALARISVIRGEIGEMFGVPFIDDYVVNNNHIEDYLTRYSGIHPGDLCPETSSRPLVTREVIYRKIWLLMQLGCVFVGHGLYNDFKNININVPKTQIRDTAIYFLQGKRFLSLRYLAFVLLGLNIQEGDHDSIEDAHTALILYRKYLDLKEKGALEKTIENLYEEGRASNYKVPENMAKSSTIQ</sequence>
<keyword evidence="5 10" id="KW-0507">mRNA processing</keyword>
<comment type="subunit">
    <text evidence="10">Forms a heterotrimer with an asymmetric homodimer of the regulatory subunit PAN3 to form the poly(A)-nuclease (PAN) deadenylation complex.</text>
</comment>
<dbReference type="SUPFAM" id="SSF54001">
    <property type="entry name" value="Cysteine proteinases"/>
    <property type="match status" value="1"/>
</dbReference>
<evidence type="ECO:0000313" key="14">
    <source>
        <dbReference type="Proteomes" id="UP000001640"/>
    </source>
</evidence>
<dbReference type="STRING" id="1064592.G0VEF0"/>
<evidence type="ECO:0000256" key="11">
    <source>
        <dbReference type="SAM" id="Coils"/>
    </source>
</evidence>
<dbReference type="Pfam" id="PF00929">
    <property type="entry name" value="RNase_T"/>
    <property type="match status" value="1"/>
</dbReference>
<protein>
    <recommendedName>
        <fullName evidence="10">PAN2-PAN3 deadenylation complex catalytic subunit PAN2</fullName>
        <ecNumber evidence="10">3.1.13.4</ecNumber>
    </recommendedName>
    <alternativeName>
        <fullName evidence="10">PAB1P-dependent poly(A)-specific ribonuclease</fullName>
    </alternativeName>
    <alternativeName>
        <fullName evidence="10">Poly(A)-nuclease deadenylation complex subunit 2</fullName>
        <shortName evidence="10">PAN deadenylation complex subunit 2</shortName>
    </alternativeName>
</protein>
<feature type="binding site" evidence="10">
    <location>
        <position position="1031"/>
    </location>
    <ligand>
        <name>a divalent metal cation</name>
        <dbReference type="ChEBI" id="CHEBI:60240"/>
        <note>catalytic</note>
    </ligand>
</feature>
<keyword evidence="7 10" id="KW-0479">Metal-binding</keyword>
<dbReference type="InterPro" id="IPR015943">
    <property type="entry name" value="WD40/YVTN_repeat-like_dom_sf"/>
</dbReference>
<organism evidence="13 14">
    <name type="scientific">Naumovozyma castellii</name>
    <name type="common">Yeast</name>
    <name type="synonym">Saccharomyces castellii</name>
    <dbReference type="NCBI Taxonomy" id="27288"/>
    <lineage>
        <taxon>Eukaryota</taxon>
        <taxon>Fungi</taxon>
        <taxon>Dikarya</taxon>
        <taxon>Ascomycota</taxon>
        <taxon>Saccharomycotina</taxon>
        <taxon>Saccharomycetes</taxon>
        <taxon>Saccharomycetales</taxon>
        <taxon>Saccharomycetaceae</taxon>
        <taxon>Naumovozyma</taxon>
    </lineage>
</organism>
<dbReference type="Gene3D" id="3.30.420.10">
    <property type="entry name" value="Ribonuclease H-like superfamily/Ribonuclease H"/>
    <property type="match status" value="1"/>
</dbReference>
<feature type="binding site" evidence="10">
    <location>
        <position position="923"/>
    </location>
    <ligand>
        <name>a divalent metal cation</name>
        <dbReference type="ChEBI" id="CHEBI:60240"/>
        <note>catalytic</note>
    </ligand>
</feature>
<dbReference type="GO" id="GO:0004535">
    <property type="term" value="F:poly(A)-specific ribonuclease activity"/>
    <property type="evidence" value="ECO:0007669"/>
    <property type="project" value="UniProtKB-UniRule"/>
</dbReference>
<dbReference type="InterPro" id="IPR028889">
    <property type="entry name" value="USP"/>
</dbReference>
<dbReference type="EC" id="3.1.13.4" evidence="10"/>
<dbReference type="GO" id="GO:0046872">
    <property type="term" value="F:metal ion binding"/>
    <property type="evidence" value="ECO:0007669"/>
    <property type="project" value="UniProtKB-KW"/>
</dbReference>
<keyword evidence="3 10" id="KW-0963">Cytoplasm</keyword>
<comment type="catalytic activity">
    <reaction evidence="1 10">
        <text>Exonucleolytic cleavage of poly(A) to 5'-AMP.</text>
        <dbReference type="EC" id="3.1.13.4"/>
    </reaction>
</comment>
<keyword evidence="11" id="KW-0175">Coiled coil</keyword>
<dbReference type="CDD" id="cd06143">
    <property type="entry name" value="PAN2_exo"/>
    <property type="match status" value="1"/>
</dbReference>
<comment type="domain">
    <text evidence="10">The linker, or PAN3 interaction domain (PID), between the WD40 repeats and the pseudo-UCH domain mediates interaction with PAN3.</text>
</comment>
<evidence type="ECO:0000256" key="10">
    <source>
        <dbReference type="HAMAP-Rule" id="MF_03182"/>
    </source>
</evidence>
<dbReference type="HAMAP" id="MF_03182">
    <property type="entry name" value="PAN2"/>
    <property type="match status" value="1"/>
</dbReference>
<evidence type="ECO:0000313" key="13">
    <source>
        <dbReference type="EMBL" id="CCC69941.1"/>
    </source>
</evidence>
<dbReference type="SMART" id="SM00479">
    <property type="entry name" value="EXOIII"/>
    <property type="match status" value="1"/>
</dbReference>
<evidence type="ECO:0000259" key="12">
    <source>
        <dbReference type="PROSITE" id="PS50235"/>
    </source>
</evidence>
<dbReference type="GO" id="GO:0003676">
    <property type="term" value="F:nucleic acid binding"/>
    <property type="evidence" value="ECO:0007669"/>
    <property type="project" value="InterPro"/>
</dbReference>
<dbReference type="GO" id="GO:0000289">
    <property type="term" value="P:nuclear-transcribed mRNA poly(A) tail shortening"/>
    <property type="evidence" value="ECO:0007669"/>
    <property type="project" value="UniProtKB-UniRule"/>
</dbReference>
<comment type="caution">
    <text evidence="10">Lacks conserved residue(s) required for the propagation of feature annotation.</text>
</comment>
<dbReference type="GO" id="GO:0006397">
    <property type="term" value="P:mRNA processing"/>
    <property type="evidence" value="ECO:0007669"/>
    <property type="project" value="UniProtKB-KW"/>
</dbReference>
<dbReference type="GO" id="GO:0000932">
    <property type="term" value="C:P-body"/>
    <property type="evidence" value="ECO:0007669"/>
    <property type="project" value="TreeGrafter"/>
</dbReference>
<dbReference type="GeneID" id="96903547"/>
<dbReference type="SUPFAM" id="SSF53098">
    <property type="entry name" value="Ribonuclease H-like"/>
    <property type="match status" value="1"/>
</dbReference>